<keyword evidence="1" id="KW-1133">Transmembrane helix</keyword>
<dbReference type="EMBL" id="PEXV01000082">
    <property type="protein sequence ID" value="PIS41569.1"/>
    <property type="molecule type" value="Genomic_DNA"/>
</dbReference>
<name>A0A2H0YTG6_9BACT</name>
<reference evidence="3" key="1">
    <citation type="submission" date="2017-09" db="EMBL/GenBank/DDBJ databases">
        <title>Depth-based differentiation of microbial function through sediment-hosted aquifers and enrichment of novel symbionts in the deep terrestrial subsurface.</title>
        <authorList>
            <person name="Probst A.J."/>
            <person name="Ladd B."/>
            <person name="Jarett J.K."/>
            <person name="Geller-Mcgrath D.E."/>
            <person name="Sieber C.M.K."/>
            <person name="Emerson J.B."/>
            <person name="Anantharaman K."/>
            <person name="Thomas B.C."/>
            <person name="Malmstrom R."/>
            <person name="Stieglmeier M."/>
            <person name="Klingl A."/>
            <person name="Woyke T."/>
            <person name="Ryan C.M."/>
            <person name="Banfield J.F."/>
        </authorList>
    </citation>
    <scope>NUCLEOTIDE SEQUENCE [LARGE SCALE GENOMIC DNA]</scope>
</reference>
<keyword evidence="1" id="KW-0812">Transmembrane</keyword>
<protein>
    <recommendedName>
        <fullName evidence="4">Prepilin-type N-terminal cleavage/methylation domain-containing protein</fullName>
    </recommendedName>
</protein>
<dbReference type="InterPro" id="IPR045584">
    <property type="entry name" value="Pilin-like"/>
</dbReference>
<dbReference type="Pfam" id="PF07963">
    <property type="entry name" value="N_methyl"/>
    <property type="match status" value="1"/>
</dbReference>
<evidence type="ECO:0000313" key="3">
    <source>
        <dbReference type="Proteomes" id="UP000228711"/>
    </source>
</evidence>
<dbReference type="NCBIfam" id="TIGR02532">
    <property type="entry name" value="IV_pilin_GFxxxE"/>
    <property type="match status" value="1"/>
</dbReference>
<dbReference type="InterPro" id="IPR012902">
    <property type="entry name" value="N_methyl_site"/>
</dbReference>
<dbReference type="Proteomes" id="UP000228711">
    <property type="component" value="Unassembled WGS sequence"/>
</dbReference>
<comment type="caution">
    <text evidence="2">The sequence shown here is derived from an EMBL/GenBank/DDBJ whole genome shotgun (WGS) entry which is preliminary data.</text>
</comment>
<dbReference type="AlphaFoldDB" id="A0A2H0YTG6"/>
<proteinExistence type="predicted"/>
<dbReference type="SUPFAM" id="SSF54523">
    <property type="entry name" value="Pili subunits"/>
    <property type="match status" value="1"/>
</dbReference>
<keyword evidence="1" id="KW-0472">Membrane</keyword>
<evidence type="ECO:0000313" key="2">
    <source>
        <dbReference type="EMBL" id="PIS41569.1"/>
    </source>
</evidence>
<accession>A0A2H0YTG6</accession>
<evidence type="ECO:0000256" key="1">
    <source>
        <dbReference type="SAM" id="Phobius"/>
    </source>
</evidence>
<organism evidence="2 3">
    <name type="scientific">Candidatus Kerfeldbacteria bacterium CG08_land_8_20_14_0_20_42_7</name>
    <dbReference type="NCBI Taxonomy" id="2014245"/>
    <lineage>
        <taxon>Bacteria</taxon>
        <taxon>Candidatus Kerfeldiibacteriota</taxon>
    </lineage>
</organism>
<sequence length="193" mass="21143">MLPKQGFQNRKGLTLVELLVSIGIIAIVMVIMVTILASQNSSFQEESIRNKLATDQTQALNDIQYNLISGSEIQASYTDNGITYTTDENTVVIAMPTIDAIGDPVANQSDMYIIDKPTASSLMHILLITDPQSGRLAQDKTAITNVSDLVIRYDNEDPTVSKTFSITLEVSQVTGKSRVIKSLQTVTYDLRNA</sequence>
<dbReference type="PROSITE" id="PS00409">
    <property type="entry name" value="PROKAR_NTER_METHYL"/>
    <property type="match status" value="1"/>
</dbReference>
<evidence type="ECO:0008006" key="4">
    <source>
        <dbReference type="Google" id="ProtNLM"/>
    </source>
</evidence>
<gene>
    <name evidence="2" type="ORF">COT25_02365</name>
</gene>
<feature type="transmembrane region" description="Helical" evidence="1">
    <location>
        <begin position="12"/>
        <end position="37"/>
    </location>
</feature>